<evidence type="ECO:0000313" key="1">
    <source>
        <dbReference type="EMBL" id="EAU46418.1"/>
    </source>
</evidence>
<organism evidence="1 2">
    <name type="scientific">Salipiger bermudensis (strain DSM 26914 / JCM 13377 / KCTC 12554 / HTCC2601)</name>
    <name type="common">Pelagibaca bermudensis</name>
    <dbReference type="NCBI Taxonomy" id="314265"/>
    <lineage>
        <taxon>Bacteria</taxon>
        <taxon>Pseudomonadati</taxon>
        <taxon>Pseudomonadota</taxon>
        <taxon>Alphaproteobacteria</taxon>
        <taxon>Rhodobacterales</taxon>
        <taxon>Roseobacteraceae</taxon>
        <taxon>Salipiger</taxon>
    </lineage>
</organism>
<evidence type="ECO:0000313" key="2">
    <source>
        <dbReference type="Proteomes" id="UP000006230"/>
    </source>
</evidence>
<proteinExistence type="predicted"/>
<dbReference type="AlphaFoldDB" id="Q0FQN3"/>
<dbReference type="Proteomes" id="UP000006230">
    <property type="component" value="Unassembled WGS sequence"/>
</dbReference>
<keyword evidence="1" id="KW-0067">ATP-binding</keyword>
<reference evidence="1 2" key="1">
    <citation type="journal article" date="2010" name="J. Bacteriol.">
        <title>Genome sequences of Pelagibaca bermudensis HTCC2601T and Maritimibacter alkaliphilus HTCC2654T, the type strains of two marine Roseobacter genera.</title>
        <authorList>
            <person name="Thrash J.C."/>
            <person name="Cho J.C."/>
            <person name="Ferriera S."/>
            <person name="Johnson J."/>
            <person name="Vergin K.L."/>
            <person name="Giovannoni S.J."/>
        </authorList>
    </citation>
    <scope>NUCLEOTIDE SEQUENCE [LARGE SCALE GENOMIC DNA]</scope>
    <source>
        <strain evidence="2">DSM 26914 / JCM 13377 / KCTC 12554 / HTCC2601</strain>
    </source>
</reference>
<dbReference type="GO" id="GO:0005524">
    <property type="term" value="F:ATP binding"/>
    <property type="evidence" value="ECO:0007669"/>
    <property type="project" value="UniProtKB-KW"/>
</dbReference>
<name>Q0FQN3_SALBH</name>
<keyword evidence="1" id="KW-0547">Nucleotide-binding</keyword>
<dbReference type="HOGENOM" id="CLU_120481_0_0_5"/>
<accession>Q0FQN3</accession>
<dbReference type="eggNOG" id="COG1317">
    <property type="taxonomic scope" value="Bacteria"/>
</dbReference>
<comment type="caution">
    <text evidence="1">The sequence shown here is derived from an EMBL/GenBank/DDBJ whole genome shotgun (WGS) entry which is preliminary data.</text>
</comment>
<protein>
    <submittedName>
        <fullName evidence="1">ABC transporter, ATP-binding protein, flagellar, putative</fullName>
    </submittedName>
</protein>
<dbReference type="OrthoDB" id="7870971at2"/>
<keyword evidence="2" id="KW-1185">Reference proteome</keyword>
<keyword evidence="1" id="KW-0966">Cell projection</keyword>
<dbReference type="STRING" id="314265.R2601_15342"/>
<dbReference type="RefSeq" id="WP_007796005.1">
    <property type="nucleotide sequence ID" value="NZ_DS022276.1"/>
</dbReference>
<dbReference type="EMBL" id="AATQ01000014">
    <property type="protein sequence ID" value="EAU46418.1"/>
    <property type="molecule type" value="Genomic_DNA"/>
</dbReference>
<keyword evidence="1" id="KW-0282">Flagellum</keyword>
<gene>
    <name evidence="1" type="ORF">R2601_15342</name>
</gene>
<sequence>MTGLAAFLEDFGAARAGGRPSVAVPDEGALEAAKLEGFDGGYRAGWDDAIKAQSDDQSRISSDFAQNLQDLSFTYHEACNQVLNAISPLLEEVVVKLLPAALHQTLGLHLAEQLRAMAADIGRLDVVIAVAPGGGEAVAPLIEADFGFPLSLVEDPTLAEGQADIRFGESETQVDLGGLAREVAEAVQGFVQDNRRKAAHG</sequence>
<keyword evidence="1" id="KW-0969">Cilium</keyword>